<dbReference type="EMBL" id="KI913134">
    <property type="protein sequence ID" value="ETV77063.1"/>
    <property type="molecule type" value="Genomic_DNA"/>
</dbReference>
<protein>
    <submittedName>
        <fullName evidence="1">Uncharacterized protein</fullName>
    </submittedName>
</protein>
<reference evidence="1" key="1">
    <citation type="submission" date="2013-12" db="EMBL/GenBank/DDBJ databases">
        <title>The Genome Sequence of Aphanomyces astaci APO3.</title>
        <authorList>
            <consortium name="The Broad Institute Genomics Platform"/>
            <person name="Russ C."/>
            <person name="Tyler B."/>
            <person name="van West P."/>
            <person name="Dieguez-Uribeondo J."/>
            <person name="Young S.K."/>
            <person name="Zeng Q."/>
            <person name="Gargeya S."/>
            <person name="Fitzgerald M."/>
            <person name="Abouelleil A."/>
            <person name="Alvarado L."/>
            <person name="Chapman S.B."/>
            <person name="Gainer-Dewar J."/>
            <person name="Goldberg J."/>
            <person name="Griggs A."/>
            <person name="Gujja S."/>
            <person name="Hansen M."/>
            <person name="Howarth C."/>
            <person name="Imamovic A."/>
            <person name="Ireland A."/>
            <person name="Larimer J."/>
            <person name="McCowan C."/>
            <person name="Murphy C."/>
            <person name="Pearson M."/>
            <person name="Poon T.W."/>
            <person name="Priest M."/>
            <person name="Roberts A."/>
            <person name="Saif S."/>
            <person name="Shea T."/>
            <person name="Sykes S."/>
            <person name="Wortman J."/>
            <person name="Nusbaum C."/>
            <person name="Birren B."/>
        </authorList>
    </citation>
    <scope>NUCLEOTIDE SEQUENCE [LARGE SCALE GENOMIC DNA]</scope>
    <source>
        <strain evidence="1">APO3</strain>
    </source>
</reference>
<name>W4GDQ2_APHAT</name>
<proteinExistence type="predicted"/>
<dbReference type="VEuPathDB" id="FungiDB:H257_08971"/>
<dbReference type="OrthoDB" id="62666at2759"/>
<dbReference type="GeneID" id="20810967"/>
<gene>
    <name evidence="1" type="ORF">H257_08971</name>
</gene>
<accession>W4GDQ2</accession>
<sequence length="150" mass="16649">MAMAVNSMLIFELRRCHKNTQNKQPCPAELHVAMCYALSEHAFLGSSALSPPLNPLRKRRTGQIFQLLQRGIQNDGATTVDSVAIGALALKMERLLYRSGNTIVGEDEEAAWPPEVLDMKLRQLVLRILQSKSAASFAPNNYTLDTIALR</sequence>
<organism evidence="1">
    <name type="scientific">Aphanomyces astaci</name>
    <name type="common">Crayfish plague agent</name>
    <dbReference type="NCBI Taxonomy" id="112090"/>
    <lineage>
        <taxon>Eukaryota</taxon>
        <taxon>Sar</taxon>
        <taxon>Stramenopiles</taxon>
        <taxon>Oomycota</taxon>
        <taxon>Saprolegniomycetes</taxon>
        <taxon>Saprolegniales</taxon>
        <taxon>Verrucalvaceae</taxon>
        <taxon>Aphanomyces</taxon>
    </lineage>
</organism>
<dbReference type="AlphaFoldDB" id="W4GDQ2"/>
<dbReference type="RefSeq" id="XP_009833369.1">
    <property type="nucleotide sequence ID" value="XM_009835067.1"/>
</dbReference>
<evidence type="ECO:0000313" key="1">
    <source>
        <dbReference type="EMBL" id="ETV77063.1"/>
    </source>
</evidence>